<evidence type="ECO:0000313" key="4">
    <source>
        <dbReference type="Proteomes" id="UP000199555"/>
    </source>
</evidence>
<dbReference type="SMART" id="SM00849">
    <property type="entry name" value="Lactamase_B"/>
    <property type="match status" value="1"/>
</dbReference>
<dbReference type="AlphaFoldDB" id="A0A1G9FML8"/>
<keyword evidence="4" id="KW-1185">Reference proteome</keyword>
<accession>A0A1G9FML8</accession>
<dbReference type="EMBL" id="FNGE01000004">
    <property type="protein sequence ID" value="SDK89595.1"/>
    <property type="molecule type" value="Genomic_DNA"/>
</dbReference>
<dbReference type="STRING" id="525640.SAMN04487971_10410"/>
<evidence type="ECO:0000313" key="3">
    <source>
        <dbReference type="EMBL" id="SDK89595.1"/>
    </source>
</evidence>
<feature type="domain" description="Metallo-beta-lactamase" evidence="2">
    <location>
        <begin position="48"/>
        <end position="226"/>
    </location>
</feature>
<dbReference type="OrthoDB" id="9805728at2"/>
<dbReference type="RefSeq" id="WP_090753729.1">
    <property type="nucleotide sequence ID" value="NZ_FNGE01000004.1"/>
</dbReference>
<evidence type="ECO:0000259" key="2">
    <source>
        <dbReference type="SMART" id="SM00849"/>
    </source>
</evidence>
<dbReference type="SUPFAM" id="SSF56281">
    <property type="entry name" value="Metallo-hydrolase/oxidoreductase"/>
    <property type="match status" value="1"/>
</dbReference>
<dbReference type="PANTHER" id="PTHR43546:SF3">
    <property type="entry name" value="UPF0173 METAL-DEPENDENT HYDROLASE MJ1163"/>
    <property type="match status" value="1"/>
</dbReference>
<reference evidence="4" key="1">
    <citation type="submission" date="2016-10" db="EMBL/GenBank/DDBJ databases">
        <authorList>
            <person name="Varghese N."/>
            <person name="Submissions S."/>
        </authorList>
    </citation>
    <scope>NUCLEOTIDE SEQUENCE [LARGE SCALE GENOMIC DNA]</scope>
    <source>
        <strain evidence="4">CGMCC 1.7655</strain>
    </source>
</reference>
<feature type="signal peptide" evidence="1">
    <location>
        <begin position="1"/>
        <end position="29"/>
    </location>
</feature>
<dbReference type="PANTHER" id="PTHR43546">
    <property type="entry name" value="UPF0173 METAL-DEPENDENT HYDROLASE MJ1163-RELATED"/>
    <property type="match status" value="1"/>
</dbReference>
<feature type="chain" id="PRO_5011684225" evidence="1">
    <location>
        <begin position="30"/>
        <end position="265"/>
    </location>
</feature>
<dbReference type="InterPro" id="IPR050114">
    <property type="entry name" value="UPF0173_UPF0282_UlaG_hydrolase"/>
</dbReference>
<dbReference type="PROSITE" id="PS51318">
    <property type="entry name" value="TAT"/>
    <property type="match status" value="1"/>
</dbReference>
<sequence length="265" mass="27758">MRLNRRQTLAAALAAGAAASLPAMLRAQAAASGTAAPAAAPEFLTPFGHASLMLTLGGQKILVDPVGGADRYASAGTPAAVLVTHEHGDHFDPETLAAVVTEGVALIMNPAVAEKLPEALRSRATVMANGDTGEVAGMPIEAVPAYNVTPERTQYHPKGRDNGYVLTSPEHGRIYIAGDTEATPEFRAQKDIAVAFVPMNLPYTMEVDQAVEGVAEMAPKMVIPYHHRGNDPAEFAEKLRTTGAATAVAIVDWYPETDDPKGPAS</sequence>
<evidence type="ECO:0000256" key="1">
    <source>
        <dbReference type="SAM" id="SignalP"/>
    </source>
</evidence>
<organism evidence="3 4">
    <name type="scientific">Paracoccus chinensis</name>
    <dbReference type="NCBI Taxonomy" id="525640"/>
    <lineage>
        <taxon>Bacteria</taxon>
        <taxon>Pseudomonadati</taxon>
        <taxon>Pseudomonadota</taxon>
        <taxon>Alphaproteobacteria</taxon>
        <taxon>Rhodobacterales</taxon>
        <taxon>Paracoccaceae</taxon>
        <taxon>Paracoccus</taxon>
    </lineage>
</organism>
<dbReference type="Proteomes" id="UP000199555">
    <property type="component" value="Unassembled WGS sequence"/>
</dbReference>
<gene>
    <name evidence="3" type="ORF">SAMN04487971_10410</name>
</gene>
<dbReference type="Pfam" id="PF13483">
    <property type="entry name" value="Lactamase_B_3"/>
    <property type="match status" value="1"/>
</dbReference>
<name>A0A1G9FML8_9RHOB</name>
<protein>
    <submittedName>
        <fullName evidence="3">L-ascorbate metabolism protein UlaG, beta-lactamase superfamily</fullName>
    </submittedName>
</protein>
<proteinExistence type="predicted"/>
<dbReference type="InterPro" id="IPR006311">
    <property type="entry name" value="TAT_signal"/>
</dbReference>
<keyword evidence="1" id="KW-0732">Signal</keyword>
<dbReference type="Gene3D" id="3.60.15.10">
    <property type="entry name" value="Ribonuclease Z/Hydroxyacylglutathione hydrolase-like"/>
    <property type="match status" value="1"/>
</dbReference>
<dbReference type="InterPro" id="IPR036866">
    <property type="entry name" value="RibonucZ/Hydroxyglut_hydro"/>
</dbReference>
<dbReference type="InterPro" id="IPR001279">
    <property type="entry name" value="Metallo-B-lactamas"/>
</dbReference>